<keyword evidence="6 13" id="KW-0862">Zinc</keyword>
<evidence type="ECO:0000256" key="1">
    <source>
        <dbReference type="ARBA" id="ARBA00004123"/>
    </source>
</evidence>
<feature type="domain" description="C2H2-type" evidence="14">
    <location>
        <begin position="332"/>
        <end position="359"/>
    </location>
</feature>
<dbReference type="FunFam" id="3.30.160.60:FF:000690">
    <property type="entry name" value="Zinc finger protein 354C"/>
    <property type="match status" value="1"/>
</dbReference>
<dbReference type="EMBL" id="JAACXV010000339">
    <property type="protein sequence ID" value="KAF7279801.1"/>
    <property type="molecule type" value="Genomic_DNA"/>
</dbReference>
<keyword evidence="7" id="KW-0832">Ubl conjugation</keyword>
<feature type="domain" description="C2H2-type" evidence="14">
    <location>
        <begin position="705"/>
        <end position="732"/>
    </location>
</feature>
<dbReference type="GO" id="GO:0008270">
    <property type="term" value="F:zinc ion binding"/>
    <property type="evidence" value="ECO:0007669"/>
    <property type="project" value="UniProtKB-UniRule"/>
</dbReference>
<dbReference type="InterPro" id="IPR013087">
    <property type="entry name" value="Znf_C2H2_type"/>
</dbReference>
<name>A0A834IIB9_RHYFE</name>
<dbReference type="GO" id="GO:0000981">
    <property type="term" value="F:DNA-binding transcription factor activity, RNA polymerase II-specific"/>
    <property type="evidence" value="ECO:0007669"/>
    <property type="project" value="TreeGrafter"/>
</dbReference>
<dbReference type="SMART" id="SM00355">
    <property type="entry name" value="ZnF_C2H2"/>
    <property type="match status" value="16"/>
</dbReference>
<evidence type="ECO:0000256" key="8">
    <source>
        <dbReference type="ARBA" id="ARBA00023015"/>
    </source>
</evidence>
<dbReference type="GO" id="GO:0040029">
    <property type="term" value="P:epigenetic regulation of gene expression"/>
    <property type="evidence" value="ECO:0007669"/>
    <property type="project" value="UniProtKB-ARBA"/>
</dbReference>
<feature type="domain" description="C2H2-type" evidence="14">
    <location>
        <begin position="592"/>
        <end position="619"/>
    </location>
</feature>
<keyword evidence="5 12" id="KW-0863">Zinc-finger</keyword>
<keyword evidence="10" id="KW-0804">Transcription</keyword>
<feature type="binding site" evidence="13">
    <location>
        <position position="54"/>
    </location>
    <ligand>
        <name>Zn(2+)</name>
        <dbReference type="ChEBI" id="CHEBI:29105"/>
    </ligand>
</feature>
<comment type="subcellular location">
    <subcellularLocation>
        <location evidence="1">Nucleus</location>
    </subcellularLocation>
</comment>
<keyword evidence="9" id="KW-0238">DNA-binding</keyword>
<dbReference type="InterPro" id="IPR036236">
    <property type="entry name" value="Znf_C2H2_sf"/>
</dbReference>
<evidence type="ECO:0000256" key="2">
    <source>
        <dbReference type="ARBA" id="ARBA00022499"/>
    </source>
</evidence>
<feature type="domain" description="C2H2-type" evidence="14">
    <location>
        <begin position="495"/>
        <end position="522"/>
    </location>
</feature>
<dbReference type="Gene3D" id="3.30.160.60">
    <property type="entry name" value="Classic Zinc Finger"/>
    <property type="match status" value="12"/>
</dbReference>
<gene>
    <name evidence="16" type="ORF">GWI33_006725</name>
</gene>
<dbReference type="PROSITE" id="PS50157">
    <property type="entry name" value="ZINC_FINGER_C2H2_2"/>
    <property type="match status" value="14"/>
</dbReference>
<dbReference type="Pfam" id="PF00096">
    <property type="entry name" value="zf-C2H2"/>
    <property type="match status" value="10"/>
</dbReference>
<reference evidence="16" key="1">
    <citation type="submission" date="2020-08" db="EMBL/GenBank/DDBJ databases">
        <title>Genome sequencing and assembly of the red palm weevil Rhynchophorus ferrugineus.</title>
        <authorList>
            <person name="Dias G.B."/>
            <person name="Bergman C.M."/>
            <person name="Manee M."/>
        </authorList>
    </citation>
    <scope>NUCLEOTIDE SEQUENCE</scope>
    <source>
        <strain evidence="16">AA-2017</strain>
        <tissue evidence="16">Whole larva</tissue>
    </source>
</reference>
<proteinExistence type="predicted"/>
<keyword evidence="11" id="KW-0539">Nucleus</keyword>
<dbReference type="GO" id="GO:0003682">
    <property type="term" value="F:chromatin binding"/>
    <property type="evidence" value="ECO:0007669"/>
    <property type="project" value="UniProtKB-ARBA"/>
</dbReference>
<feature type="domain" description="C2H2-type" evidence="14">
    <location>
        <begin position="416"/>
        <end position="443"/>
    </location>
</feature>
<dbReference type="FunFam" id="3.30.160.60:FF:000358">
    <property type="entry name" value="zinc finger protein 24"/>
    <property type="match status" value="1"/>
</dbReference>
<dbReference type="Proteomes" id="UP000625711">
    <property type="component" value="Unassembled WGS sequence"/>
</dbReference>
<feature type="binding site" evidence="13">
    <location>
        <position position="11"/>
    </location>
    <ligand>
        <name>Zn(2+)</name>
        <dbReference type="ChEBI" id="CHEBI:29105"/>
    </ligand>
</feature>
<evidence type="ECO:0000313" key="17">
    <source>
        <dbReference type="Proteomes" id="UP000625711"/>
    </source>
</evidence>
<dbReference type="SMART" id="SM00868">
    <property type="entry name" value="zf-AD"/>
    <property type="match status" value="2"/>
</dbReference>
<dbReference type="FunFam" id="3.30.160.60:FF:000710">
    <property type="entry name" value="Zinc finger protein 768"/>
    <property type="match status" value="1"/>
</dbReference>
<dbReference type="AlphaFoldDB" id="A0A834IIB9"/>
<feature type="domain" description="C2H2-type" evidence="14">
    <location>
        <begin position="620"/>
        <end position="648"/>
    </location>
</feature>
<dbReference type="PROSITE" id="PS51915">
    <property type="entry name" value="ZAD"/>
    <property type="match status" value="1"/>
</dbReference>
<evidence type="ECO:0000256" key="3">
    <source>
        <dbReference type="ARBA" id="ARBA00022723"/>
    </source>
</evidence>
<evidence type="ECO:0000259" key="15">
    <source>
        <dbReference type="PROSITE" id="PS51915"/>
    </source>
</evidence>
<dbReference type="GO" id="GO:0000978">
    <property type="term" value="F:RNA polymerase II cis-regulatory region sequence-specific DNA binding"/>
    <property type="evidence" value="ECO:0007669"/>
    <property type="project" value="TreeGrafter"/>
</dbReference>
<dbReference type="Pfam" id="PF07776">
    <property type="entry name" value="zf-AD"/>
    <property type="match status" value="1"/>
</dbReference>
<dbReference type="Pfam" id="PF13912">
    <property type="entry name" value="zf-C2H2_6"/>
    <property type="match status" value="1"/>
</dbReference>
<dbReference type="PANTHER" id="PTHR23226:SF416">
    <property type="entry name" value="FI01424P"/>
    <property type="match status" value="1"/>
</dbReference>
<feature type="domain" description="C2H2-type" evidence="14">
    <location>
        <begin position="538"/>
        <end position="565"/>
    </location>
</feature>
<feature type="domain" description="C2H2-type" evidence="14">
    <location>
        <begin position="303"/>
        <end position="331"/>
    </location>
</feature>
<feature type="domain" description="C2H2-type" evidence="14">
    <location>
        <begin position="677"/>
        <end position="704"/>
    </location>
</feature>
<dbReference type="FunFam" id="3.30.160.60:FF:000003">
    <property type="entry name" value="Zinc finger protein 3 homolog"/>
    <property type="match status" value="1"/>
</dbReference>
<feature type="binding site" evidence="13">
    <location>
        <position position="8"/>
    </location>
    <ligand>
        <name>Zn(2+)</name>
        <dbReference type="ChEBI" id="CHEBI:29105"/>
    </ligand>
</feature>
<dbReference type="GO" id="GO:0000785">
    <property type="term" value="C:chromatin"/>
    <property type="evidence" value="ECO:0007669"/>
    <property type="project" value="UniProtKB-ARBA"/>
</dbReference>
<dbReference type="Gene3D" id="3.40.1800.20">
    <property type="match status" value="1"/>
</dbReference>
<keyword evidence="3 13" id="KW-0479">Metal-binding</keyword>
<evidence type="ECO:0000256" key="6">
    <source>
        <dbReference type="ARBA" id="ARBA00022833"/>
    </source>
</evidence>
<feature type="domain" description="ZAD" evidence="15">
    <location>
        <begin position="6"/>
        <end position="81"/>
    </location>
</feature>
<dbReference type="OrthoDB" id="9411774at2759"/>
<dbReference type="FunFam" id="3.30.160.60:FF:000624">
    <property type="entry name" value="zinc finger protein 697"/>
    <property type="match status" value="1"/>
</dbReference>
<dbReference type="GO" id="GO:0005634">
    <property type="term" value="C:nucleus"/>
    <property type="evidence" value="ECO:0007669"/>
    <property type="project" value="UniProtKB-SubCell"/>
</dbReference>
<feature type="domain" description="C2H2-type" evidence="14">
    <location>
        <begin position="360"/>
        <end position="387"/>
    </location>
</feature>
<sequence length="792" mass="92214">MMNIQTVCRICANESDRRIEIFSEDGIANDLANKINLYLPIKVTSTDNLPKQCCWQCTSTILAWHNLVLISAEADKRLRSHHLPHKQFENVPYTPAEVDISRTTADNLDTPSFSKIPHLFSGLNEGTGMYDEVDLKFTFTTSDQYPSFFASENHRLEPDKISNYISVRKDIVIGESAAKDGILTLRNIENGGEDNEGSVCHLCSKIFGSELDKLQHLNDSHRDVNVEEVMKEINSPPMKRPTHRAVKLLINRSQQKINQELLNKAKVVVDDRVFYKCKECGKSLHSMYTYIWHMRIHTGERPYVCDLCGKQFRVSQGLVRHLKETHQRIKNYKCDICGRFFSTKRNMEEHRRIHTNERPYVCDLCGKAFKQKASLFVHNRSHSSNLPFKCMDCSQKFRTKQSLLTHVTKHTGERPFPCELCGRQFRVKYELKRHKLVHSEDKPFSCKICAQTFRQKRIKTTLAPACTDTQILVSSPGKITEKARTSTDSDQDNQYLCNICDEAYDRPVSLKQHQRQEHGLAPVKFRRRKCDIPTNTQFQCPYCEKSYSRKHDMEKHARLHHPEEDVPQLKKDFMNVVPASCKVELASGRMQYNCDFCDKSFQKCYNLTRHRTIHTKVNRHCCHLCGKNFRLNSNLIRHINEYHRNLRRFACPTCPMVFKNKNTRDQHVNTHTNSRPFTCDACGKSFRQGSSLYVHKRVHSDIYPFSCMLCGKTFRRKQNLKEHNLIHSGYKPFKCDQCSMAFRQKHELKRHSKCHNTVVCDRCGTYFGQARSLSVHRRKCEQSLEQLSKATE</sequence>
<evidence type="ECO:0000256" key="7">
    <source>
        <dbReference type="ARBA" id="ARBA00022843"/>
    </source>
</evidence>
<dbReference type="FunFam" id="3.30.160.60:FF:000446">
    <property type="entry name" value="Zinc finger protein"/>
    <property type="match status" value="1"/>
</dbReference>
<keyword evidence="2" id="KW-1017">Isopeptide bond</keyword>
<organism evidence="16 17">
    <name type="scientific">Rhynchophorus ferrugineus</name>
    <name type="common">Red palm weevil</name>
    <name type="synonym">Curculio ferrugineus</name>
    <dbReference type="NCBI Taxonomy" id="354439"/>
    <lineage>
        <taxon>Eukaryota</taxon>
        <taxon>Metazoa</taxon>
        <taxon>Ecdysozoa</taxon>
        <taxon>Arthropoda</taxon>
        <taxon>Hexapoda</taxon>
        <taxon>Insecta</taxon>
        <taxon>Pterygota</taxon>
        <taxon>Neoptera</taxon>
        <taxon>Endopterygota</taxon>
        <taxon>Coleoptera</taxon>
        <taxon>Polyphaga</taxon>
        <taxon>Cucujiformia</taxon>
        <taxon>Curculionidae</taxon>
        <taxon>Dryophthorinae</taxon>
        <taxon>Rhynchophorus</taxon>
    </lineage>
</organism>
<keyword evidence="17" id="KW-1185">Reference proteome</keyword>
<dbReference type="PANTHER" id="PTHR23226">
    <property type="entry name" value="ZINC FINGER AND SCAN DOMAIN-CONTAINING"/>
    <property type="match status" value="1"/>
</dbReference>
<feature type="binding site" evidence="13">
    <location>
        <position position="57"/>
    </location>
    <ligand>
        <name>Zn(2+)</name>
        <dbReference type="ChEBI" id="CHEBI:29105"/>
    </ligand>
</feature>
<feature type="domain" description="C2H2-type" evidence="14">
    <location>
        <begin position="733"/>
        <end position="755"/>
    </location>
</feature>
<keyword evidence="8" id="KW-0805">Transcription regulation</keyword>
<protein>
    <submittedName>
        <fullName evidence="16">Uncharacterized protein</fullName>
    </submittedName>
</protein>
<evidence type="ECO:0000256" key="12">
    <source>
        <dbReference type="PROSITE-ProRule" id="PRU00042"/>
    </source>
</evidence>
<keyword evidence="4" id="KW-0677">Repeat</keyword>
<feature type="domain" description="C2H2-type" evidence="14">
    <location>
        <begin position="388"/>
        <end position="415"/>
    </location>
</feature>
<evidence type="ECO:0000256" key="10">
    <source>
        <dbReference type="ARBA" id="ARBA00023163"/>
    </source>
</evidence>
<feature type="domain" description="C2H2-type" evidence="14">
    <location>
        <begin position="275"/>
        <end position="302"/>
    </location>
</feature>
<evidence type="ECO:0000313" key="16">
    <source>
        <dbReference type="EMBL" id="KAF7279801.1"/>
    </source>
</evidence>
<dbReference type="SUPFAM" id="SSF57716">
    <property type="entry name" value="Glucocorticoid receptor-like (DNA-binding domain)"/>
    <property type="match status" value="1"/>
</dbReference>
<comment type="caution">
    <text evidence="16">The sequence shown here is derived from an EMBL/GenBank/DDBJ whole genome shotgun (WGS) entry which is preliminary data.</text>
</comment>
<evidence type="ECO:0000256" key="13">
    <source>
        <dbReference type="PROSITE-ProRule" id="PRU01263"/>
    </source>
</evidence>
<dbReference type="SUPFAM" id="SSF57667">
    <property type="entry name" value="beta-beta-alpha zinc fingers"/>
    <property type="match status" value="7"/>
</dbReference>
<evidence type="ECO:0000256" key="11">
    <source>
        <dbReference type="ARBA" id="ARBA00023242"/>
    </source>
</evidence>
<evidence type="ECO:0000256" key="9">
    <source>
        <dbReference type="ARBA" id="ARBA00023125"/>
    </source>
</evidence>
<dbReference type="PROSITE" id="PS00028">
    <property type="entry name" value="ZINC_FINGER_C2H2_1"/>
    <property type="match status" value="15"/>
</dbReference>
<dbReference type="InterPro" id="IPR012934">
    <property type="entry name" value="Znf_AD"/>
</dbReference>
<dbReference type="FunFam" id="3.30.160.60:FF:000646">
    <property type="entry name" value="Myeloid zinc finger 1"/>
    <property type="match status" value="1"/>
</dbReference>
<evidence type="ECO:0000259" key="14">
    <source>
        <dbReference type="PROSITE" id="PS50157"/>
    </source>
</evidence>
<feature type="domain" description="C2H2-type" evidence="14">
    <location>
        <begin position="649"/>
        <end position="676"/>
    </location>
</feature>
<evidence type="ECO:0000256" key="5">
    <source>
        <dbReference type="ARBA" id="ARBA00022771"/>
    </source>
</evidence>
<evidence type="ECO:0000256" key="4">
    <source>
        <dbReference type="ARBA" id="ARBA00022737"/>
    </source>
</evidence>
<accession>A0A834IIB9</accession>